<comment type="similarity">
    <text evidence="2">Belongs to the eIF-2B gamma/epsilon subunits family.</text>
</comment>
<reference evidence="13" key="1">
    <citation type="submission" date="2023-10" db="EMBL/GenBank/DDBJ databases">
        <authorList>
            <person name="Noh H."/>
        </authorList>
    </citation>
    <scope>NUCLEOTIDE SEQUENCE</scope>
    <source>
        <strain evidence="13">DUCC4014</strain>
    </source>
</reference>
<dbReference type="PANTHER" id="PTHR45989">
    <property type="entry name" value="TRANSLATION INITIATION FACTOR EIF-2B SUBUNIT GAMMA"/>
    <property type="match status" value="1"/>
</dbReference>
<evidence type="ECO:0000256" key="10">
    <source>
        <dbReference type="SAM" id="MobiDB-lite"/>
    </source>
</evidence>
<dbReference type="Pfam" id="PF25084">
    <property type="entry name" value="LbH_EIF2B"/>
    <property type="match status" value="1"/>
</dbReference>
<dbReference type="GeneID" id="87809233"/>
<keyword evidence="14" id="KW-1185">Reference proteome</keyword>
<dbReference type="GO" id="GO:0002183">
    <property type="term" value="P:cytoplasmic translational initiation"/>
    <property type="evidence" value="ECO:0007669"/>
    <property type="project" value="TreeGrafter"/>
</dbReference>
<evidence type="ECO:0000256" key="9">
    <source>
        <dbReference type="ARBA" id="ARBA00046432"/>
    </source>
</evidence>
<evidence type="ECO:0000256" key="2">
    <source>
        <dbReference type="ARBA" id="ARBA00007878"/>
    </source>
</evidence>
<dbReference type="InterPro" id="IPR056764">
    <property type="entry name" value="LbH_EIF2B3/5"/>
</dbReference>
<dbReference type="PANTHER" id="PTHR45989:SF1">
    <property type="entry name" value="TRANSLATION INITIATION FACTOR EIF-2B SUBUNIT GAMMA"/>
    <property type="match status" value="1"/>
</dbReference>
<dbReference type="SUPFAM" id="SSF53448">
    <property type="entry name" value="Nucleotide-diphospho-sugar transferases"/>
    <property type="match status" value="1"/>
</dbReference>
<dbReference type="InterPro" id="IPR011004">
    <property type="entry name" value="Trimer_LpxA-like_sf"/>
</dbReference>
<dbReference type="Proteomes" id="UP000827549">
    <property type="component" value="Chromosome 4"/>
</dbReference>
<dbReference type="GO" id="GO:0005829">
    <property type="term" value="C:cytosol"/>
    <property type="evidence" value="ECO:0007669"/>
    <property type="project" value="UniProtKB-SubCell"/>
</dbReference>
<feature type="domain" description="EIF2B subunit epsilon/gamma LbH" evidence="12">
    <location>
        <begin position="463"/>
        <end position="540"/>
    </location>
</feature>
<evidence type="ECO:0000256" key="8">
    <source>
        <dbReference type="ARBA" id="ARBA00045373"/>
    </source>
</evidence>
<keyword evidence="4 13" id="KW-0396">Initiation factor</keyword>
<gene>
    <name evidence="13" type="primary">tif223</name>
    <name evidence="13" type="ORF">LOC62_04G006006</name>
</gene>
<feature type="region of interest" description="Disordered" evidence="10">
    <location>
        <begin position="371"/>
        <end position="390"/>
    </location>
</feature>
<evidence type="ECO:0000259" key="12">
    <source>
        <dbReference type="Pfam" id="PF25084"/>
    </source>
</evidence>
<comment type="subcellular location">
    <subcellularLocation>
        <location evidence="1">Cytoplasm</location>
        <location evidence="1">Cytosol</location>
    </subcellularLocation>
</comment>
<name>A0AAF0YCZ4_9TREE</name>
<feature type="compositionally biased region" description="Low complexity" evidence="10">
    <location>
        <begin position="378"/>
        <end position="390"/>
    </location>
</feature>
<evidence type="ECO:0000256" key="6">
    <source>
        <dbReference type="ARBA" id="ARBA00044196"/>
    </source>
</evidence>
<feature type="domain" description="Nucleotidyl transferase" evidence="11">
    <location>
        <begin position="20"/>
        <end position="175"/>
    </location>
</feature>
<dbReference type="InterPro" id="IPR051960">
    <property type="entry name" value="eIF2B_gamma"/>
</dbReference>
<evidence type="ECO:0000259" key="11">
    <source>
        <dbReference type="Pfam" id="PF00483"/>
    </source>
</evidence>
<dbReference type="Pfam" id="PF00483">
    <property type="entry name" value="NTP_transferase"/>
    <property type="match status" value="1"/>
</dbReference>
<evidence type="ECO:0000256" key="4">
    <source>
        <dbReference type="ARBA" id="ARBA00022540"/>
    </source>
</evidence>
<keyword evidence="3" id="KW-0963">Cytoplasm</keyword>
<dbReference type="SUPFAM" id="SSF51161">
    <property type="entry name" value="Trimeric LpxA-like enzymes"/>
    <property type="match status" value="1"/>
</dbReference>
<proteinExistence type="inferred from homology"/>
<evidence type="ECO:0000256" key="5">
    <source>
        <dbReference type="ARBA" id="ARBA00022917"/>
    </source>
</evidence>
<evidence type="ECO:0000256" key="7">
    <source>
        <dbReference type="ARBA" id="ARBA00044229"/>
    </source>
</evidence>
<comment type="function">
    <text evidence="8">Acts as a component of the translation initiation factor 2B (eIF2B) complex, which catalyzes the exchange of GDP for GTP on the eukaryotic initiation factor 2 (eIF2) complex gamma subunit. Its guanine nucleotide exchange factor activity is repressed when bound to eIF2 complex phosphorylated on the alpha subunit, thereby limiting the amount of methionyl-initiator methionine tRNA available to the ribosome and consequently global translation is repressed.</text>
</comment>
<dbReference type="InterPro" id="IPR005835">
    <property type="entry name" value="NTP_transferase_dom"/>
</dbReference>
<dbReference type="AlphaFoldDB" id="A0AAF0YCZ4"/>
<comment type="subunit">
    <text evidence="9">Component of the translation initiation factor 2B (eIF2B) complex which is a heterodecamer of two sets of five different subunits: alpha, beta, gamma, delta and epsilon. Subunits alpha, beta and delta comprise a regulatory subcomplex and subunits epsilon and gamma comprise a catalytic subcomplex. Within the complex, the hexameric regulatory complex resides at the center, with the two heterodimeric catalytic subcomplexes bound on opposite sides.</text>
</comment>
<protein>
    <recommendedName>
        <fullName evidence="6">Translation initiation factor eIF2B subunit gamma</fullName>
    </recommendedName>
    <alternativeName>
        <fullName evidence="7">eIF2B GDP-GTP exchange factor subunit gamma</fullName>
    </alternativeName>
</protein>
<dbReference type="GO" id="GO:0005085">
    <property type="term" value="F:guanyl-nucleotide exchange factor activity"/>
    <property type="evidence" value="ECO:0007669"/>
    <property type="project" value="TreeGrafter"/>
</dbReference>
<evidence type="ECO:0000313" key="13">
    <source>
        <dbReference type="EMBL" id="WOO82521.1"/>
    </source>
</evidence>
<dbReference type="CDD" id="cd04652">
    <property type="entry name" value="LbH_eIF2B_gamma_C"/>
    <property type="match status" value="1"/>
</dbReference>
<dbReference type="Gene3D" id="3.90.550.10">
    <property type="entry name" value="Spore Coat Polysaccharide Biosynthesis Protein SpsA, Chain A"/>
    <property type="match status" value="1"/>
</dbReference>
<evidence type="ECO:0000256" key="1">
    <source>
        <dbReference type="ARBA" id="ARBA00004514"/>
    </source>
</evidence>
<dbReference type="RefSeq" id="XP_062628553.1">
    <property type="nucleotide sequence ID" value="XM_062772569.1"/>
</dbReference>
<dbReference type="GO" id="GO:0003743">
    <property type="term" value="F:translation initiation factor activity"/>
    <property type="evidence" value="ECO:0007669"/>
    <property type="project" value="UniProtKB-KW"/>
</dbReference>
<evidence type="ECO:0000313" key="14">
    <source>
        <dbReference type="Proteomes" id="UP000827549"/>
    </source>
</evidence>
<keyword evidence="5" id="KW-0648">Protein biosynthesis</keyword>
<dbReference type="InterPro" id="IPR029044">
    <property type="entry name" value="Nucleotide-diphossugar_trans"/>
</dbReference>
<evidence type="ECO:0000256" key="3">
    <source>
        <dbReference type="ARBA" id="ARBA00022490"/>
    </source>
</evidence>
<dbReference type="EMBL" id="CP086717">
    <property type="protein sequence ID" value="WOO82521.1"/>
    <property type="molecule type" value="Genomic_DNA"/>
</dbReference>
<sequence length="566" mass="60984">MSTLLDPRASRRVDTQDFSAVILVGYGENLYPLNEGTNVLSKALMPVGNVPIINIVLDWVFAGGLTDILIIVPPTAEAAISEYLAQTYSSFSHPRAHITLKSYTDGEDDDEQDGEEERAGTARILRRFRSLIKTDFVLLPCDISFPSNLTLASILDKHRATPDAVLTSVFYEPTEAVRESEESMLVGYDKYTNELLLIQGLDTVEEDLGFRMALIDKHPTISLSKRLLDSHIYVFRNTVLDLLATRQSKELSSMREQFVPYLLKGAWQDGLGHRWSTILSPPRRDPLAGALARSITTPYNEVGTYATLSTPSSTGSNETPLPDLRHPSAGDQLIAFKAEVGKTGKSARKSKQNTPIGWTCRVVIHRPEEPVVEEKPAQGKGKQNGKAAAGPEPEVLIRANNLAGYWEVNRRLIRSVGAANAAALAAGVAPVHHQVTSGAQHVGAGATATTGGTPAAAAAADAISSTAQISPDSLIGDGVRIGDRASIKKCVVGRHCNIGKGAKLTGCILWDWVTVEDNARLENVILCGNVRIGEKAQIKDCEFGPGFEAKPGAVIKGERLVAGQEV</sequence>
<dbReference type="Gene3D" id="2.160.10.10">
    <property type="entry name" value="Hexapeptide repeat proteins"/>
    <property type="match status" value="1"/>
</dbReference>
<dbReference type="GO" id="GO:0005851">
    <property type="term" value="C:eukaryotic translation initiation factor 2B complex"/>
    <property type="evidence" value="ECO:0007669"/>
    <property type="project" value="TreeGrafter"/>
</dbReference>
<accession>A0AAF0YCZ4</accession>
<organism evidence="13 14">
    <name type="scientific">Vanrija pseudolonga</name>
    <dbReference type="NCBI Taxonomy" id="143232"/>
    <lineage>
        <taxon>Eukaryota</taxon>
        <taxon>Fungi</taxon>
        <taxon>Dikarya</taxon>
        <taxon>Basidiomycota</taxon>
        <taxon>Agaricomycotina</taxon>
        <taxon>Tremellomycetes</taxon>
        <taxon>Trichosporonales</taxon>
        <taxon>Trichosporonaceae</taxon>
        <taxon>Vanrija</taxon>
    </lineage>
</organism>